<dbReference type="SUPFAM" id="SSF48371">
    <property type="entry name" value="ARM repeat"/>
    <property type="match status" value="1"/>
</dbReference>
<dbReference type="Gene3D" id="1.25.10.10">
    <property type="entry name" value="Leucine-rich Repeat Variant"/>
    <property type="match status" value="1"/>
</dbReference>
<evidence type="ECO:0008006" key="3">
    <source>
        <dbReference type="Google" id="ProtNLM"/>
    </source>
</evidence>
<dbReference type="OrthoDB" id="8089803at2"/>
<evidence type="ECO:0000313" key="1">
    <source>
        <dbReference type="EMBL" id="QBE66537.1"/>
    </source>
</evidence>
<protein>
    <recommendedName>
        <fullName evidence="3">TIGR02270 family protein</fullName>
    </recommendedName>
</protein>
<evidence type="ECO:0000313" key="2">
    <source>
        <dbReference type="Proteomes" id="UP000290637"/>
    </source>
</evidence>
<dbReference type="Proteomes" id="UP000290637">
    <property type="component" value="Chromosome"/>
</dbReference>
<gene>
    <name evidence="1" type="ORF">EWM63_29180</name>
</gene>
<reference evidence="1 2" key="1">
    <citation type="submission" date="2019-02" db="EMBL/GenBank/DDBJ databases">
        <title>Draft Genome Sequences of Six Type Strains of the Genus Massilia.</title>
        <authorList>
            <person name="Miess H."/>
            <person name="Frediansyhah A."/>
            <person name="Gross H."/>
        </authorList>
    </citation>
    <scope>NUCLEOTIDE SEQUENCE [LARGE SCALE GENOMIC DNA]</scope>
    <source>
        <strain evidence="1 2">DSM 17473</strain>
    </source>
</reference>
<dbReference type="RefSeq" id="WP_130189644.1">
    <property type="nucleotide sequence ID" value="NZ_CP035913.1"/>
</dbReference>
<name>A0A4P6L4W2_9BURK</name>
<sequence>MTDGHIRVMKQSLPAFVEPLVRRYVEDAAFYWAQHDTSAQSTHAGLAALTRFSHLLRAHLEALGGAGAHAWPHCYEALVRWKKPAEAFVSAWVALSSDEPAQVEALMKNVRARPQELLRGVISAFAWLPPAAARERVAQWTKPESDNVEQVAALRAAAVIGAEVNDAIAQPLAVLLASTDEHVRAAACRVAAHADDAIAILEPMLADPALAVRAEAAIALALAGSVDHGHGVAVLWDCVASQSSITQTATGWFAKKAHRRLARWVRHLALMDLPGTARALDELPPESRLTYFAWHGDPGLLSDVVELMRHPEVDRYAGWVWQTITGVDIAVAGLAEPEQPPEGKAGTPVVTGPGGEASLAVPDADAIARYPVDWLEPGRRYLAGQPRNRKHALALLMDAPQAVRSIAAGHLRVSDGERISVRSCGITQRLSILRHADDEGAQ</sequence>
<dbReference type="EMBL" id="CP035913">
    <property type="protein sequence ID" value="QBE66537.1"/>
    <property type="molecule type" value="Genomic_DNA"/>
</dbReference>
<dbReference type="AlphaFoldDB" id="A0A4P6L4W2"/>
<dbReference type="InterPro" id="IPR016024">
    <property type="entry name" value="ARM-type_fold"/>
</dbReference>
<accession>A0A4P6L4W2</accession>
<proteinExistence type="predicted"/>
<organism evidence="1 2">
    <name type="scientific">Pseudoduganella lutea</name>
    <dbReference type="NCBI Taxonomy" id="321985"/>
    <lineage>
        <taxon>Bacteria</taxon>
        <taxon>Pseudomonadati</taxon>
        <taxon>Pseudomonadota</taxon>
        <taxon>Betaproteobacteria</taxon>
        <taxon>Burkholderiales</taxon>
        <taxon>Oxalobacteraceae</taxon>
        <taxon>Telluria group</taxon>
        <taxon>Pseudoduganella</taxon>
    </lineage>
</organism>
<dbReference type="InterPro" id="IPR011989">
    <property type="entry name" value="ARM-like"/>
</dbReference>
<dbReference type="KEGG" id="plue:EWM63_29180"/>
<keyword evidence="2" id="KW-1185">Reference proteome</keyword>